<dbReference type="EMBL" id="MSCM01000002">
    <property type="protein sequence ID" value="PQJ77261.1"/>
    <property type="molecule type" value="Genomic_DNA"/>
</dbReference>
<evidence type="ECO:0000256" key="1">
    <source>
        <dbReference type="SAM" id="Coils"/>
    </source>
</evidence>
<organism evidence="4 5">
    <name type="scientific">Polaribacter glomeratus</name>
    <dbReference type="NCBI Taxonomy" id="102"/>
    <lineage>
        <taxon>Bacteria</taxon>
        <taxon>Pseudomonadati</taxon>
        <taxon>Bacteroidota</taxon>
        <taxon>Flavobacteriia</taxon>
        <taxon>Flavobacteriales</taxon>
        <taxon>Flavobacteriaceae</taxon>
    </lineage>
</organism>
<feature type="region of interest" description="Disordered" evidence="2">
    <location>
        <begin position="1"/>
        <end position="23"/>
    </location>
</feature>
<comment type="caution">
    <text evidence="4">The sequence shown here is derived from an EMBL/GenBank/DDBJ whole genome shotgun (WGS) entry which is preliminary data.</text>
</comment>
<name>A0A2S7WIX0_9FLAO</name>
<gene>
    <name evidence="4" type="ORF">BTO16_15605</name>
</gene>
<dbReference type="AlphaFoldDB" id="A0A2S7WIX0"/>
<keyword evidence="3" id="KW-0812">Transmembrane</keyword>
<dbReference type="Proteomes" id="UP000239068">
    <property type="component" value="Unassembled WGS sequence"/>
</dbReference>
<proteinExistence type="predicted"/>
<evidence type="ECO:0000256" key="3">
    <source>
        <dbReference type="SAM" id="Phobius"/>
    </source>
</evidence>
<feature type="coiled-coil region" evidence="1">
    <location>
        <begin position="91"/>
        <end position="118"/>
    </location>
</feature>
<keyword evidence="5" id="KW-1185">Reference proteome</keyword>
<feature type="transmembrane region" description="Helical" evidence="3">
    <location>
        <begin position="302"/>
        <end position="320"/>
    </location>
</feature>
<sequence length="330" mass="36944">MACGEQKSKSNSLEELKSKQQTTETVKVEVVSYKDSISNISDKLSDLKNTQLSAKQKLAILNRKKDSVSKLLTEVKKSLEQVNAKKIAPGIEGVNSKLAELKGQRENASEQLVLQEKETVLAEKKIGLLNEEKTVYDAQHSALWSKGAAPEDFKVVDSLLAGINGKIREQTLKVKTLKTTIADVKDQVTSIDEQRKSLGNKIRNNYTAKQIFDEYAKEEQGRLMDQLKVIASNLETNSKESDSINGQIQYYSGNKNNFETKQYNKQELAALNIRESIEANAALEKQKTDLENAKKDKMKNTALIVVGLIALILVLFYFVGKMRKSKKQQS</sequence>
<evidence type="ECO:0000313" key="5">
    <source>
        <dbReference type="Proteomes" id="UP000239068"/>
    </source>
</evidence>
<protein>
    <submittedName>
        <fullName evidence="4">Uncharacterized protein</fullName>
    </submittedName>
</protein>
<keyword evidence="3" id="KW-1133">Transmembrane helix</keyword>
<accession>A0A2S7WIX0</accession>
<feature type="coiled-coil region" evidence="1">
    <location>
        <begin position="273"/>
        <end position="300"/>
    </location>
</feature>
<keyword evidence="3" id="KW-0472">Membrane</keyword>
<keyword evidence="1" id="KW-0175">Coiled coil</keyword>
<evidence type="ECO:0000256" key="2">
    <source>
        <dbReference type="SAM" id="MobiDB-lite"/>
    </source>
</evidence>
<reference evidence="4 5" key="1">
    <citation type="submission" date="2016-12" db="EMBL/GenBank/DDBJ databases">
        <title>Trade-off between light-utilization and light-protection in marine flavobacteria.</title>
        <authorList>
            <person name="Kumagai Y."/>
            <person name="Yoshizawa S."/>
            <person name="Kogure K."/>
            <person name="Iwasaki W."/>
        </authorList>
    </citation>
    <scope>NUCLEOTIDE SEQUENCE [LARGE SCALE GENOMIC DNA]</scope>
    <source>
        <strain evidence="4 5">ATCC 43844</strain>
    </source>
</reference>
<feature type="compositionally biased region" description="Basic and acidic residues" evidence="2">
    <location>
        <begin position="1"/>
        <end position="18"/>
    </location>
</feature>
<evidence type="ECO:0000313" key="4">
    <source>
        <dbReference type="EMBL" id="PQJ77261.1"/>
    </source>
</evidence>